<reference evidence="1" key="1">
    <citation type="submission" date="2015-10" db="EMBL/GenBank/DDBJ databases">
        <authorList>
            <person name="Gilbert D.G."/>
        </authorList>
    </citation>
    <scope>NUCLEOTIDE SEQUENCE</scope>
    <source>
        <strain evidence="1">Phyl III-seqv23</strain>
    </source>
</reference>
<gene>
    <name evidence="1" type="ORF">RUN1985_v1_300014</name>
</gene>
<dbReference type="AlphaFoldDB" id="A0A0S4V4E3"/>
<accession>A0A0S4V4E3</accession>
<proteinExistence type="predicted"/>
<organism evidence="1">
    <name type="scientific">Ralstonia solanacearum</name>
    <name type="common">Pseudomonas solanacearum</name>
    <dbReference type="NCBI Taxonomy" id="305"/>
    <lineage>
        <taxon>Bacteria</taxon>
        <taxon>Pseudomonadati</taxon>
        <taxon>Pseudomonadota</taxon>
        <taxon>Betaproteobacteria</taxon>
        <taxon>Burkholderiales</taxon>
        <taxon>Burkholderiaceae</taxon>
        <taxon>Ralstonia</taxon>
        <taxon>Ralstonia solanacearum species complex</taxon>
    </lineage>
</organism>
<evidence type="ECO:0000313" key="1">
    <source>
        <dbReference type="EMBL" id="CUV29247.1"/>
    </source>
</evidence>
<protein>
    <submittedName>
        <fullName evidence="1">Uncharacterized protein</fullName>
    </submittedName>
</protein>
<name>A0A0S4V4E3_RALSL</name>
<dbReference type="EMBL" id="LN899824">
    <property type="protein sequence ID" value="CUV29247.1"/>
    <property type="molecule type" value="Genomic_DNA"/>
</dbReference>
<sequence length="85" mass="9393">MTQPIEFSNQTDAGNGAFAVSQAFQDIKEAAHEHLLTRIEELGAEFGRWSRSAPSSASWTWRSRASPACAAFPSTRPRCGRSPRR</sequence>